<evidence type="ECO:0000313" key="1">
    <source>
        <dbReference type="EMBL" id="ANJ73061.1"/>
    </source>
</evidence>
<evidence type="ECO:0000313" key="2">
    <source>
        <dbReference type="Proteomes" id="UP000078572"/>
    </source>
</evidence>
<dbReference type="AlphaFoldDB" id="A0A191ZYD2"/>
<organism evidence="1 2">
    <name type="scientific">Ralstonia insidiosa</name>
    <dbReference type="NCBI Taxonomy" id="190721"/>
    <lineage>
        <taxon>Bacteria</taxon>
        <taxon>Pseudomonadati</taxon>
        <taxon>Pseudomonadota</taxon>
        <taxon>Betaproteobacteria</taxon>
        <taxon>Burkholderiales</taxon>
        <taxon>Burkholderiaceae</taxon>
        <taxon>Ralstonia</taxon>
    </lineage>
</organism>
<gene>
    <name evidence="1" type="ORF">A9Y76_11530</name>
</gene>
<dbReference type="GeneID" id="61526652"/>
<accession>A0A191ZYD2</accession>
<name>A0A191ZYD2_9RALS</name>
<dbReference type="EMBL" id="CP016022">
    <property type="protein sequence ID" value="ANJ73061.1"/>
    <property type="molecule type" value="Genomic_DNA"/>
</dbReference>
<sequence length="163" mass="18590">MELHAQLVDYLKTKTDGKFLMTPEQLEAEIGISEKQQSKLRKEQNFPIPWKPVGRSVFYSIYHVADFLLSGEVKQEEAPIAEPVEEKPIKPKVLQPVKSKTPVQDLSFLAKMKFLAAHVQEQATELQSLADNLNRYHDSLELKMKLDGSLPVSDKPHQIVKKI</sequence>
<keyword evidence="2" id="KW-1185">Reference proteome</keyword>
<proteinExistence type="predicted"/>
<dbReference type="RefSeq" id="WP_064804174.1">
    <property type="nucleotide sequence ID" value="NZ_CP016022.1"/>
</dbReference>
<protein>
    <submittedName>
        <fullName evidence="1">Uncharacterized protein</fullName>
    </submittedName>
</protein>
<dbReference type="Proteomes" id="UP000078572">
    <property type="component" value="Chromosome 1"/>
</dbReference>
<reference evidence="2" key="1">
    <citation type="submission" date="2016-06" db="EMBL/GenBank/DDBJ databases">
        <authorList>
            <person name="Xu Y."/>
            <person name="Nagy A."/>
            <person name="Yan X."/>
            <person name="Kim S.W."/>
            <person name="Haley B."/>
            <person name="Liu N.T."/>
            <person name="Nou X."/>
        </authorList>
    </citation>
    <scope>NUCLEOTIDE SEQUENCE [LARGE SCALE GENOMIC DNA]</scope>
    <source>
        <strain evidence="2">ATCC 49129</strain>
    </source>
</reference>
<dbReference type="OrthoDB" id="9133927at2"/>